<dbReference type="Pfam" id="PF13618">
    <property type="entry name" value="Gluconate_2-dh3"/>
    <property type="match status" value="1"/>
</dbReference>
<gene>
    <name evidence="1" type="ORF">BVG79_01956</name>
</gene>
<name>A0A1W6P1A3_9RHOB</name>
<proteinExistence type="predicted"/>
<dbReference type="Proteomes" id="UP000242447">
    <property type="component" value="Chromosome"/>
</dbReference>
<organism evidence="1 2">
    <name type="scientific">Ketogulonicigenium robustum</name>
    <dbReference type="NCBI Taxonomy" id="92947"/>
    <lineage>
        <taxon>Bacteria</taxon>
        <taxon>Pseudomonadati</taxon>
        <taxon>Pseudomonadota</taxon>
        <taxon>Alphaproteobacteria</taxon>
        <taxon>Rhodobacterales</taxon>
        <taxon>Roseobacteraceae</taxon>
        <taxon>Ketogulonicigenium</taxon>
    </lineage>
</organism>
<dbReference type="GO" id="GO:0033717">
    <property type="term" value="F:gluconate 2-dehydrogenase (acceptor) activity"/>
    <property type="evidence" value="ECO:0007669"/>
    <property type="project" value="UniProtKB-EC"/>
</dbReference>
<dbReference type="EMBL" id="CP019937">
    <property type="protein sequence ID" value="ARO15298.1"/>
    <property type="molecule type" value="Genomic_DNA"/>
</dbReference>
<dbReference type="InterPro" id="IPR006311">
    <property type="entry name" value="TAT_signal"/>
</dbReference>
<evidence type="ECO:0000313" key="2">
    <source>
        <dbReference type="Proteomes" id="UP000242447"/>
    </source>
</evidence>
<evidence type="ECO:0000313" key="1">
    <source>
        <dbReference type="EMBL" id="ARO15298.1"/>
    </source>
</evidence>
<keyword evidence="2" id="KW-1185">Reference proteome</keyword>
<reference evidence="1 2" key="1">
    <citation type="submission" date="2017-02" db="EMBL/GenBank/DDBJ databases">
        <title>Ketogulonicigenium robustum SPU B003 Genome sequencing and assembly.</title>
        <authorList>
            <person name="Li Y."/>
            <person name="Liu L."/>
            <person name="Wang C."/>
            <person name="Zhang M."/>
            <person name="Zhang T."/>
            <person name="Zhang Y."/>
        </authorList>
    </citation>
    <scope>NUCLEOTIDE SEQUENCE [LARGE SCALE GENOMIC DNA]</scope>
    <source>
        <strain evidence="1 2">SPU_B003</strain>
    </source>
</reference>
<dbReference type="EC" id="1.1.99.3" evidence="1"/>
<dbReference type="InterPro" id="IPR027056">
    <property type="entry name" value="Gluconate_2DH_su3"/>
</dbReference>
<dbReference type="RefSeq" id="WP_198167839.1">
    <property type="nucleotide sequence ID" value="NZ_CP019937.1"/>
</dbReference>
<accession>A0A1W6P1A3</accession>
<sequence>MSGKGDNPDGKKALQMQTSRRGLLRGFSALPVAAVAGGGIAAAPAAAQEDTPYTPVFFSADEITFLTAAVDRLIPSDDVGPGAVELGVVEFLDRHMQTSYAQGGIWYMMGPFQDDVEPEFGYQGRLNIRDMLRAGIKDTDDWCVSNHGQKFADLSHEDQEAVLTGLEKREITLENVPVRYFWQHLRDETRYGYFADPIHGGNKNMGSWKMIGYPGMRADYTDWVEKRDTPYPFGPVDLMGKRG</sequence>
<dbReference type="KEGG" id="kro:BVG79_01956"/>
<dbReference type="AlphaFoldDB" id="A0A1W6P1A3"/>
<protein>
    <submittedName>
        <fullName evidence="1">Gluconate 2-dehydrogenase gamma chain</fullName>
        <ecNumber evidence="1">1.1.99.3</ecNumber>
    </submittedName>
</protein>
<dbReference type="PROSITE" id="PS51318">
    <property type="entry name" value="TAT"/>
    <property type="match status" value="1"/>
</dbReference>
<keyword evidence="1" id="KW-0560">Oxidoreductase</keyword>
<dbReference type="STRING" id="92947.BVG79_01956"/>